<evidence type="ECO:0000256" key="4">
    <source>
        <dbReference type="ARBA" id="ARBA00022989"/>
    </source>
</evidence>
<comment type="similarity">
    <text evidence="2">Belongs to the MS4A family.</text>
</comment>
<proteinExistence type="inferred from homology"/>
<dbReference type="PANTHER" id="PTHR23320:SF128">
    <property type="entry name" value="MEMBRANE-SPANNING 4-DOMAINS SUBFAMILY A MEMBER 4A"/>
    <property type="match status" value="1"/>
</dbReference>
<evidence type="ECO:0000256" key="3">
    <source>
        <dbReference type="ARBA" id="ARBA00022692"/>
    </source>
</evidence>
<keyword evidence="3 7" id="KW-0812">Transmembrane</keyword>
<evidence type="ECO:0000313" key="8">
    <source>
        <dbReference type="Proteomes" id="UP000515129"/>
    </source>
</evidence>
<evidence type="ECO:0000256" key="1">
    <source>
        <dbReference type="ARBA" id="ARBA00004141"/>
    </source>
</evidence>
<name>A0A6P6MFE6_CARAU</name>
<keyword evidence="4 7" id="KW-1133">Transmembrane helix</keyword>
<evidence type="ECO:0000313" key="9">
    <source>
        <dbReference type="RefSeq" id="XP_026095400.1"/>
    </source>
</evidence>
<feature type="transmembrane region" description="Helical" evidence="7">
    <location>
        <begin position="56"/>
        <end position="76"/>
    </location>
</feature>
<keyword evidence="5 7" id="KW-0472">Membrane</keyword>
<dbReference type="RefSeq" id="XP_026095400.1">
    <property type="nucleotide sequence ID" value="XM_026239615.1"/>
</dbReference>
<accession>A0A6P6MFE6</accession>
<evidence type="ECO:0000256" key="6">
    <source>
        <dbReference type="SAM" id="MobiDB-lite"/>
    </source>
</evidence>
<feature type="transmembrane region" description="Helical" evidence="7">
    <location>
        <begin position="82"/>
        <end position="105"/>
    </location>
</feature>
<comment type="subcellular location">
    <subcellularLocation>
        <location evidence="1">Membrane</location>
        <topology evidence="1">Multi-pass membrane protein</topology>
    </subcellularLocation>
</comment>
<dbReference type="PANTHER" id="PTHR23320">
    <property type="entry name" value="MEMBRANE-SPANNING 4-DOMAINS SUBFAMILY A MS4A -RELATED"/>
    <property type="match status" value="1"/>
</dbReference>
<dbReference type="GO" id="GO:0016020">
    <property type="term" value="C:membrane"/>
    <property type="evidence" value="ECO:0007669"/>
    <property type="project" value="UniProtKB-SubCell"/>
</dbReference>
<dbReference type="InterPro" id="IPR007237">
    <property type="entry name" value="CD20-like"/>
</dbReference>
<dbReference type="GeneID" id="113067257"/>
<dbReference type="Proteomes" id="UP000515129">
    <property type="component" value="Chromosome 4"/>
</dbReference>
<reference evidence="9" key="1">
    <citation type="submission" date="2025-08" db="UniProtKB">
        <authorList>
            <consortium name="RefSeq"/>
        </authorList>
    </citation>
    <scope>IDENTIFICATION</scope>
    <source>
        <strain evidence="9">Wakin</strain>
        <tissue evidence="9">Muscle</tissue>
    </source>
</reference>
<evidence type="ECO:0000256" key="7">
    <source>
        <dbReference type="SAM" id="Phobius"/>
    </source>
</evidence>
<gene>
    <name evidence="9" type="primary">LOC113067257</name>
</gene>
<organism evidence="8 9">
    <name type="scientific">Carassius auratus</name>
    <name type="common">Goldfish</name>
    <dbReference type="NCBI Taxonomy" id="7957"/>
    <lineage>
        <taxon>Eukaryota</taxon>
        <taxon>Metazoa</taxon>
        <taxon>Chordata</taxon>
        <taxon>Craniata</taxon>
        <taxon>Vertebrata</taxon>
        <taxon>Euteleostomi</taxon>
        <taxon>Actinopterygii</taxon>
        <taxon>Neopterygii</taxon>
        <taxon>Teleostei</taxon>
        <taxon>Ostariophysi</taxon>
        <taxon>Cypriniformes</taxon>
        <taxon>Cyprinidae</taxon>
        <taxon>Cyprininae</taxon>
        <taxon>Carassius</taxon>
    </lineage>
</organism>
<dbReference type="Pfam" id="PF04103">
    <property type="entry name" value="CD20"/>
    <property type="match status" value="1"/>
</dbReference>
<feature type="region of interest" description="Disordered" evidence="6">
    <location>
        <begin position="159"/>
        <end position="179"/>
    </location>
</feature>
<keyword evidence="8" id="KW-1185">Reference proteome</keyword>
<feature type="transmembrane region" description="Helical" evidence="7">
    <location>
        <begin position="117"/>
        <end position="142"/>
    </location>
</feature>
<dbReference type="AlphaFoldDB" id="A0A6P6MFE6"/>
<protein>
    <submittedName>
        <fullName evidence="9">Membrane-spanning 4-domains subfamily A member 15-like isoform X2</fullName>
    </submittedName>
</protein>
<sequence>MSHTVIPMNSSTLVIQLQPAPGTTETNAPGPVYAQKMTVASPLQGLQAFLKAQPKALGTVEIMIGVMTFLLGIVATVSESSIFVYTGVTYWGSLIYIAAGSLCIAAENKIKSPPNLCLVNASLGMNVCSTISAGIAIVAISLDFVIFHRSNYEIPVTSSSSIHHQPADTPPQYSEPKQI</sequence>
<dbReference type="InterPro" id="IPR030417">
    <property type="entry name" value="MS4A"/>
</dbReference>
<evidence type="ECO:0000256" key="5">
    <source>
        <dbReference type="ARBA" id="ARBA00023136"/>
    </source>
</evidence>
<evidence type="ECO:0000256" key="2">
    <source>
        <dbReference type="ARBA" id="ARBA00009565"/>
    </source>
</evidence>